<protein>
    <submittedName>
        <fullName evidence="1">Uncharacterized protein</fullName>
    </submittedName>
</protein>
<proteinExistence type="predicted"/>
<sequence>MTSGLQAIRAAYMERPIKTRRASDCDLAEKISKLQSDNDGLKQRLALIESSMSSNIIVPDITPPHSYKKRKIIKRNNDQSLVIRTIYTRYQENNDNDGWLFSLGPREGNNLIIRNYIFEHCRLHQAKESEEDPVKYQFPPLEKKETDKRITCFFHSQKRKYRDTYNKTEEQKIDKREKSSRRSRLHRKWERRIDTYEKKKDHFVQTFGPEEECELLLEKSYMSEEDVGDRNEQGLTINYTALVPNWRSDRLAEFYKQLDSLREVTVLGSAPSERISKIVESSISRDVLDTLPTWGVEPTCKSE</sequence>
<reference evidence="1 2" key="1">
    <citation type="submission" date="2024-04" db="EMBL/GenBank/DDBJ databases">
        <title>genome sequences of Mucor flavus KT1a and Helicostylum pulchrum KT1b strains isolation_sourced from the surface of a dry-aged beef.</title>
        <authorList>
            <person name="Toyotome T."/>
            <person name="Hosono M."/>
            <person name="Torimaru M."/>
            <person name="Fukuda K."/>
            <person name="Mikami N."/>
        </authorList>
    </citation>
    <scope>NUCLEOTIDE SEQUENCE [LARGE SCALE GENOMIC DNA]</scope>
    <source>
        <strain evidence="1 2">KT1b</strain>
    </source>
</reference>
<keyword evidence="2" id="KW-1185">Reference proteome</keyword>
<accession>A0ABP9Y8T9</accession>
<comment type="caution">
    <text evidence="1">The sequence shown here is derived from an EMBL/GenBank/DDBJ whole genome shotgun (WGS) entry which is preliminary data.</text>
</comment>
<gene>
    <name evidence="1" type="ORF">HPULCUR_008176</name>
</gene>
<dbReference type="EMBL" id="BAABUJ010000024">
    <property type="protein sequence ID" value="GAA5802702.1"/>
    <property type="molecule type" value="Genomic_DNA"/>
</dbReference>
<evidence type="ECO:0000313" key="2">
    <source>
        <dbReference type="Proteomes" id="UP001476247"/>
    </source>
</evidence>
<organism evidence="1 2">
    <name type="scientific">Helicostylum pulchrum</name>
    <dbReference type="NCBI Taxonomy" id="562976"/>
    <lineage>
        <taxon>Eukaryota</taxon>
        <taxon>Fungi</taxon>
        <taxon>Fungi incertae sedis</taxon>
        <taxon>Mucoromycota</taxon>
        <taxon>Mucoromycotina</taxon>
        <taxon>Mucoromycetes</taxon>
        <taxon>Mucorales</taxon>
        <taxon>Mucorineae</taxon>
        <taxon>Mucoraceae</taxon>
        <taxon>Helicostylum</taxon>
    </lineage>
</organism>
<evidence type="ECO:0000313" key="1">
    <source>
        <dbReference type="EMBL" id="GAA5802702.1"/>
    </source>
</evidence>
<dbReference type="Proteomes" id="UP001476247">
    <property type="component" value="Unassembled WGS sequence"/>
</dbReference>
<name>A0ABP9Y8T9_9FUNG</name>